<dbReference type="SUPFAM" id="SSF53850">
    <property type="entry name" value="Periplasmic binding protein-like II"/>
    <property type="match status" value="1"/>
</dbReference>
<dbReference type="Pfam" id="PF00497">
    <property type="entry name" value="SBP_bac_3"/>
    <property type="match status" value="1"/>
</dbReference>
<sequence length="276" mass="30616">MDEVGINKGVDLLKKLWTGLALISLAVLTACGGGDQEAGQNKDLLEGIKKRGEIRIGTEGTYKPFSFRDEKTDQLTGYDVEVAKEMAERMGVKAKFVESPWDSMLTSLNTGRFDTVANQVGIKEKRKEKYDFTEPYTVSYATMVVHKENDEIKELEDVKGKKAAQTPTSNYGKMAEEAGANIVAYEDMMTAMRDVAAKRADVSFNDRLAVAEMMKSVDLPLKTVGKPMEKSEMAFPVPKGNEDLVKAMNQALDEMRQDGTLTEISKKWFGEDVSNP</sequence>
<dbReference type="PANTHER" id="PTHR35936">
    <property type="entry name" value="MEMBRANE-BOUND LYTIC MUREIN TRANSGLYCOSYLASE F"/>
    <property type="match status" value="1"/>
</dbReference>
<keyword evidence="7" id="KW-1185">Reference proteome</keyword>
<comment type="subcellular location">
    <subcellularLocation>
        <location evidence="1">Cell envelope</location>
    </subcellularLocation>
</comment>
<feature type="domain" description="Solute-binding protein family 3/N-terminal" evidence="5">
    <location>
        <begin position="53"/>
        <end position="272"/>
    </location>
</feature>
<evidence type="ECO:0000256" key="2">
    <source>
        <dbReference type="ARBA" id="ARBA00010333"/>
    </source>
</evidence>
<dbReference type="InterPro" id="IPR001638">
    <property type="entry name" value="Solute-binding_3/MltF_N"/>
</dbReference>
<dbReference type="Proteomes" id="UP000215459">
    <property type="component" value="Unassembled WGS sequence"/>
</dbReference>
<name>A0A235BC71_9BACL</name>
<dbReference type="SMART" id="SM00062">
    <property type="entry name" value="PBPb"/>
    <property type="match status" value="1"/>
</dbReference>
<dbReference type="OrthoDB" id="8613538at2"/>
<dbReference type="InterPro" id="IPR018313">
    <property type="entry name" value="SBP_3_CS"/>
</dbReference>
<evidence type="ECO:0000256" key="4">
    <source>
        <dbReference type="RuleBase" id="RU003744"/>
    </source>
</evidence>
<dbReference type="AlphaFoldDB" id="A0A235BC71"/>
<organism evidence="6 7">
    <name type="scientific">Paludifilum halophilum</name>
    <dbReference type="NCBI Taxonomy" id="1642702"/>
    <lineage>
        <taxon>Bacteria</taxon>
        <taxon>Bacillati</taxon>
        <taxon>Bacillota</taxon>
        <taxon>Bacilli</taxon>
        <taxon>Bacillales</taxon>
        <taxon>Thermoactinomycetaceae</taxon>
        <taxon>Paludifilum</taxon>
    </lineage>
</organism>
<proteinExistence type="inferred from homology"/>
<reference evidence="6 7" key="1">
    <citation type="submission" date="2017-07" db="EMBL/GenBank/DDBJ databases">
        <title>The genome sequence of Paludifilum halophilum highlights mechanisms for microbial adaptation to high salt environemnts.</title>
        <authorList>
            <person name="Belbahri L."/>
        </authorList>
    </citation>
    <scope>NUCLEOTIDE SEQUENCE [LARGE SCALE GENOMIC DNA]</scope>
    <source>
        <strain evidence="6 7">DSM 102817</strain>
    </source>
</reference>
<evidence type="ECO:0000256" key="1">
    <source>
        <dbReference type="ARBA" id="ARBA00004196"/>
    </source>
</evidence>
<dbReference type="GO" id="GO:0030313">
    <property type="term" value="C:cell envelope"/>
    <property type="evidence" value="ECO:0007669"/>
    <property type="project" value="UniProtKB-SubCell"/>
</dbReference>
<comment type="caution">
    <text evidence="6">The sequence shown here is derived from an EMBL/GenBank/DDBJ whole genome shotgun (WGS) entry which is preliminary data.</text>
</comment>
<dbReference type="EMBL" id="NOWF01000001">
    <property type="protein sequence ID" value="OYD09881.1"/>
    <property type="molecule type" value="Genomic_DNA"/>
</dbReference>
<evidence type="ECO:0000313" key="6">
    <source>
        <dbReference type="EMBL" id="OYD09881.1"/>
    </source>
</evidence>
<evidence type="ECO:0000313" key="7">
    <source>
        <dbReference type="Proteomes" id="UP000215459"/>
    </source>
</evidence>
<dbReference type="PROSITE" id="PS01039">
    <property type="entry name" value="SBP_BACTERIAL_3"/>
    <property type="match status" value="1"/>
</dbReference>
<keyword evidence="3" id="KW-0732">Signal</keyword>
<evidence type="ECO:0000259" key="5">
    <source>
        <dbReference type="SMART" id="SM00062"/>
    </source>
</evidence>
<dbReference type="PANTHER" id="PTHR35936:SF34">
    <property type="entry name" value="ABC TRANSPORTER EXTRACELLULAR-BINDING PROTEIN YCKB-RELATED"/>
    <property type="match status" value="1"/>
</dbReference>
<accession>A0A235BC71</accession>
<comment type="similarity">
    <text evidence="2 4">Belongs to the bacterial solute-binding protein 3 family.</text>
</comment>
<dbReference type="Gene3D" id="3.40.190.10">
    <property type="entry name" value="Periplasmic binding protein-like II"/>
    <property type="match status" value="2"/>
</dbReference>
<protein>
    <recommendedName>
        <fullName evidence="5">Solute-binding protein family 3/N-terminal domain-containing protein</fullName>
    </recommendedName>
</protein>
<evidence type="ECO:0000256" key="3">
    <source>
        <dbReference type="ARBA" id="ARBA00022729"/>
    </source>
</evidence>
<gene>
    <name evidence="6" type="ORF">CHM34_02580</name>
</gene>